<feature type="region of interest" description="Disordered" evidence="1">
    <location>
        <begin position="472"/>
        <end position="492"/>
    </location>
</feature>
<dbReference type="GO" id="GO:0044550">
    <property type="term" value="P:secondary metabolite biosynthetic process"/>
    <property type="evidence" value="ECO:0007669"/>
    <property type="project" value="TreeGrafter"/>
</dbReference>
<evidence type="ECO:0000259" key="3">
    <source>
        <dbReference type="Pfam" id="PF13193"/>
    </source>
</evidence>
<dbReference type="RefSeq" id="WP_020634839.1">
    <property type="nucleotide sequence ID" value="NZ_KB913032.1"/>
</dbReference>
<dbReference type="InterPro" id="IPR020845">
    <property type="entry name" value="AMP-binding_CS"/>
</dbReference>
<dbReference type="PROSITE" id="PS00455">
    <property type="entry name" value="AMP_BINDING"/>
    <property type="match status" value="1"/>
</dbReference>
<dbReference type="InterPro" id="IPR025110">
    <property type="entry name" value="AMP-bd_C"/>
</dbReference>
<reference evidence="4 5" key="1">
    <citation type="submission" date="2017-07" db="EMBL/GenBank/DDBJ databases">
        <title>Amycolatopsis alba DSM 44262 Genome sequencing and assembly.</title>
        <authorList>
            <person name="Kaur N."/>
            <person name="Mayilraj S."/>
        </authorList>
    </citation>
    <scope>NUCLEOTIDE SEQUENCE [LARGE SCALE GENOMIC DNA]</scope>
    <source>
        <strain evidence="4 5">DSM 44262</strain>
    </source>
</reference>
<keyword evidence="5" id="KW-1185">Reference proteome</keyword>
<dbReference type="GO" id="GO:0043041">
    <property type="term" value="P:amino acid activation for nonribosomal peptide biosynthetic process"/>
    <property type="evidence" value="ECO:0007669"/>
    <property type="project" value="TreeGrafter"/>
</dbReference>
<dbReference type="Proteomes" id="UP000215563">
    <property type="component" value="Unassembled WGS sequence"/>
</dbReference>
<dbReference type="InterPro" id="IPR042099">
    <property type="entry name" value="ANL_N_sf"/>
</dbReference>
<keyword evidence="4" id="KW-0436">Ligase</keyword>
<dbReference type="Gene3D" id="3.30.300.30">
    <property type="match status" value="1"/>
</dbReference>
<evidence type="ECO:0000313" key="4">
    <source>
        <dbReference type="EMBL" id="OXM49734.1"/>
    </source>
</evidence>
<feature type="domain" description="AMP-binding enzyme C-terminal" evidence="3">
    <location>
        <begin position="405"/>
        <end position="476"/>
    </location>
</feature>
<sequence>MTGILDGVTGAARRDPGAIALQAGTQVLRYDELLDRAARIAAAVRARVDGPVRTVGLLCGRTPAAYAGYLAVLALGATVVPISPRWPAPRVRAVSRAADVQIVLTDVETDAGGLTLPDDADLPTGPIPWPDRVGNPDDVAYVLFTSGSTGRPKGVPVRHRNLTGYLDDCVRRYDVGPGSRLSQTFALTFDPSVFDLFVAWRSGAALVVPGEQDLVTPTGFVRSRSITHWFSVPSIITLARRLRALRAGSMPDLRWSLFAGERLTLEQARAWSAAAPRSTVENLYGPTELTITCTRYRLPAGEWPSTANGSVPIGLPNEGLDAVILDERGRPADEGQLAVRGPQRFDGYLDENDNVGRFTHPENGLTAGNYYLTGDRVAWADGNLLHLGRIDDQVKVNGQRVEPGEIEAVLRVLPGVDDVAVVAGEPEPGRVDLRAFYTGAAEPGELAEQARAQLPPYMVPARFDRLEALPVTDNGKTDRRGLAGLAGSRAGR</sequence>
<feature type="domain" description="AMP-dependent synthetase/ligase" evidence="2">
    <location>
        <begin position="11"/>
        <end position="349"/>
    </location>
</feature>
<feature type="compositionally biased region" description="Low complexity" evidence="1">
    <location>
        <begin position="482"/>
        <end position="492"/>
    </location>
</feature>
<proteinExistence type="predicted"/>
<evidence type="ECO:0000313" key="5">
    <source>
        <dbReference type="Proteomes" id="UP000215563"/>
    </source>
</evidence>
<dbReference type="GO" id="GO:0005737">
    <property type="term" value="C:cytoplasm"/>
    <property type="evidence" value="ECO:0007669"/>
    <property type="project" value="TreeGrafter"/>
</dbReference>
<dbReference type="GO" id="GO:0016874">
    <property type="term" value="F:ligase activity"/>
    <property type="evidence" value="ECO:0007669"/>
    <property type="project" value="UniProtKB-KW"/>
</dbReference>
<dbReference type="OrthoDB" id="3243414at2"/>
<dbReference type="Pfam" id="PF13193">
    <property type="entry name" value="AMP-binding_C"/>
    <property type="match status" value="1"/>
</dbReference>
<organism evidence="4 5">
    <name type="scientific">Amycolatopsis alba DSM 44262</name>
    <dbReference type="NCBI Taxonomy" id="1125972"/>
    <lineage>
        <taxon>Bacteria</taxon>
        <taxon>Bacillati</taxon>
        <taxon>Actinomycetota</taxon>
        <taxon>Actinomycetes</taxon>
        <taxon>Pseudonocardiales</taxon>
        <taxon>Pseudonocardiaceae</taxon>
        <taxon>Amycolatopsis</taxon>
    </lineage>
</organism>
<dbReference type="PANTHER" id="PTHR45527">
    <property type="entry name" value="NONRIBOSOMAL PEPTIDE SYNTHETASE"/>
    <property type="match status" value="1"/>
</dbReference>
<dbReference type="GO" id="GO:0031177">
    <property type="term" value="F:phosphopantetheine binding"/>
    <property type="evidence" value="ECO:0007669"/>
    <property type="project" value="TreeGrafter"/>
</dbReference>
<dbReference type="InterPro" id="IPR000873">
    <property type="entry name" value="AMP-dep_synth/lig_dom"/>
</dbReference>
<protein>
    <submittedName>
        <fullName evidence="4">D-alanine--poly(Phosphoribitol) ligase</fullName>
    </submittedName>
</protein>
<comment type="caution">
    <text evidence="4">The sequence shown here is derived from an EMBL/GenBank/DDBJ whole genome shotgun (WGS) entry which is preliminary data.</text>
</comment>
<dbReference type="EMBL" id="NMQU01000047">
    <property type="protein sequence ID" value="OXM49734.1"/>
    <property type="molecule type" value="Genomic_DNA"/>
</dbReference>
<accession>A0A229RTL8</accession>
<evidence type="ECO:0000256" key="1">
    <source>
        <dbReference type="SAM" id="MobiDB-lite"/>
    </source>
</evidence>
<dbReference type="PANTHER" id="PTHR45527:SF1">
    <property type="entry name" value="FATTY ACID SYNTHASE"/>
    <property type="match status" value="1"/>
</dbReference>
<dbReference type="InterPro" id="IPR045851">
    <property type="entry name" value="AMP-bd_C_sf"/>
</dbReference>
<dbReference type="Gene3D" id="3.40.50.12780">
    <property type="entry name" value="N-terminal domain of ligase-like"/>
    <property type="match status" value="1"/>
</dbReference>
<dbReference type="Pfam" id="PF00501">
    <property type="entry name" value="AMP-binding"/>
    <property type="match status" value="1"/>
</dbReference>
<name>A0A229RTL8_AMYAL</name>
<gene>
    <name evidence="4" type="ORF">CFP75_18360</name>
</gene>
<dbReference type="AlphaFoldDB" id="A0A229RTL8"/>
<evidence type="ECO:0000259" key="2">
    <source>
        <dbReference type="Pfam" id="PF00501"/>
    </source>
</evidence>
<dbReference type="SUPFAM" id="SSF56801">
    <property type="entry name" value="Acetyl-CoA synthetase-like"/>
    <property type="match status" value="1"/>
</dbReference>